<dbReference type="STRING" id="1459636.NTE_02635"/>
<gene>
    <name evidence="2" type="ORF">NTE_02635</name>
</gene>
<dbReference type="Pfam" id="PF04126">
    <property type="entry name" value="Cyclophil_like"/>
    <property type="match status" value="1"/>
</dbReference>
<dbReference type="KEGG" id="nev:NTE_02635"/>
<evidence type="ECO:0000259" key="1">
    <source>
        <dbReference type="Pfam" id="PF04126"/>
    </source>
</evidence>
<reference evidence="2 3" key="1">
    <citation type="journal article" date="2014" name="PLoS ONE">
        <title>Genome Sequence of Candidatus Nitrososphaera evergladensis from Group I.1b Enriched from Everglades Soil Reveals Novel Genomic Features of the Ammonia-Oxidizing Archaea.</title>
        <authorList>
            <person name="Zhalnina K.V."/>
            <person name="Dias R."/>
            <person name="Leonard M.T."/>
            <person name="Dorr de Quadros P."/>
            <person name="Camargo F.A."/>
            <person name="Drew J.C."/>
            <person name="Farmerie W.G."/>
            <person name="Daroub S.H."/>
            <person name="Triplett E.W."/>
        </authorList>
    </citation>
    <scope>NUCLEOTIDE SEQUENCE [LARGE SCALE GENOMIC DNA]</scope>
    <source>
        <strain evidence="2 3">SR1</strain>
    </source>
</reference>
<organism evidence="2 3">
    <name type="scientific">Candidatus Nitrososphaera evergladensis SR1</name>
    <dbReference type="NCBI Taxonomy" id="1459636"/>
    <lineage>
        <taxon>Archaea</taxon>
        <taxon>Nitrososphaerota</taxon>
        <taxon>Nitrososphaeria</taxon>
        <taxon>Nitrososphaerales</taxon>
        <taxon>Nitrososphaeraceae</taxon>
        <taxon>Nitrososphaera</taxon>
    </lineage>
</organism>
<dbReference type="Proteomes" id="UP000028194">
    <property type="component" value="Chromosome"/>
</dbReference>
<proteinExistence type="predicted"/>
<dbReference type="eggNOG" id="arCOG04488">
    <property type="taxonomic scope" value="Archaea"/>
</dbReference>
<dbReference type="InterPro" id="IPR029000">
    <property type="entry name" value="Cyclophilin-like_dom_sf"/>
</dbReference>
<feature type="domain" description="Cyclophilin TM1367-like" evidence="1">
    <location>
        <begin position="24"/>
        <end position="127"/>
    </location>
</feature>
<keyword evidence="3" id="KW-1185">Reference proteome</keyword>
<dbReference type="HOGENOM" id="CLU_144084_1_0_2"/>
<evidence type="ECO:0000313" key="3">
    <source>
        <dbReference type="Proteomes" id="UP000028194"/>
    </source>
</evidence>
<dbReference type="AlphaFoldDB" id="A0A075MU53"/>
<sequence>MVQRNNTMTNKKKKALLLEFSKIGEKVEIELDDTQSPRTVGAIVDSLPLTMTIERWGDELYSEATPVKVAEENARSEVCLFDVAYWPQGSALCFFYGPTPITSKAGKILPYSPVNIVGRIKSRPADIQDFLRRVEEAHVAERVPVVLR</sequence>
<dbReference type="SUPFAM" id="SSF50891">
    <property type="entry name" value="Cyclophilin-like"/>
    <property type="match status" value="1"/>
</dbReference>
<protein>
    <recommendedName>
        <fullName evidence="1">Cyclophilin TM1367-like domain-containing protein</fullName>
    </recommendedName>
</protein>
<name>A0A075MU53_9ARCH</name>
<evidence type="ECO:0000313" key="2">
    <source>
        <dbReference type="EMBL" id="AIF84678.1"/>
    </source>
</evidence>
<dbReference type="Gene3D" id="2.40.100.20">
    <property type="match status" value="1"/>
</dbReference>
<dbReference type="EMBL" id="CP007174">
    <property type="protein sequence ID" value="AIF84678.1"/>
    <property type="molecule type" value="Genomic_DNA"/>
</dbReference>
<accession>A0A075MU53</accession>
<dbReference type="InterPro" id="IPR025658">
    <property type="entry name" value="Cyclophilin_TM1367"/>
</dbReference>